<accession>A0A511NLD6</accession>
<organism evidence="2 3">
    <name type="scientific">Empedobacter brevis NBRC 14943 = ATCC 43319</name>
    <dbReference type="NCBI Taxonomy" id="1218108"/>
    <lineage>
        <taxon>Bacteria</taxon>
        <taxon>Pseudomonadati</taxon>
        <taxon>Bacteroidota</taxon>
        <taxon>Flavobacteriia</taxon>
        <taxon>Flavobacteriales</taxon>
        <taxon>Weeksellaceae</taxon>
        <taxon>Empedobacter</taxon>
    </lineage>
</organism>
<dbReference type="AlphaFoldDB" id="A0A511NLD6"/>
<comment type="caution">
    <text evidence="2">The sequence shown here is derived from an EMBL/GenBank/DDBJ whole genome shotgun (WGS) entry which is preliminary data.</text>
</comment>
<evidence type="ECO:0000313" key="2">
    <source>
        <dbReference type="EMBL" id="GEM53603.1"/>
    </source>
</evidence>
<feature type="chain" id="PRO_5021733347" evidence="1">
    <location>
        <begin position="19"/>
        <end position="259"/>
    </location>
</feature>
<dbReference type="EMBL" id="BJXC01000035">
    <property type="protein sequence ID" value="GEM53603.1"/>
    <property type="molecule type" value="Genomic_DNA"/>
</dbReference>
<keyword evidence="3" id="KW-1185">Reference proteome</keyword>
<dbReference type="InterPro" id="IPR005901">
    <property type="entry name" value="GLPGLI"/>
</dbReference>
<dbReference type="STRING" id="1218108.GCA_000382425_00777"/>
<dbReference type="Proteomes" id="UP000321245">
    <property type="component" value="Unassembled WGS sequence"/>
</dbReference>
<sequence length="259" mass="29878">MKRIVSVFILLTSLVSFAQQEKIEVTYTSKIILPKDFSFQSSGDSGRQMPKERQEEFIKSIQEPQEFTLTILADESVYKMIEKISNNQNQGMRNPRGGSRMSMMDGDNVYKNTSTHHFLKEQNMMGKNYTIKDSLPNFDWKLTRETKIILGNETKKATAIIDDITTTVWYIPSLKYKTGPEIFWGLPGLIAEVETEINRGPFKGKKIITLTNISTSTTVKALEKPKDKNTISQKEYNKLMNEQRKRFEEIRNSGVNKRE</sequence>
<reference evidence="2 3" key="1">
    <citation type="submission" date="2019-07" db="EMBL/GenBank/DDBJ databases">
        <title>Whole genome shotgun sequence of Empedobacter brevis NBRC 14943.</title>
        <authorList>
            <person name="Hosoyama A."/>
            <person name="Uohara A."/>
            <person name="Ohji S."/>
            <person name="Ichikawa N."/>
        </authorList>
    </citation>
    <scope>NUCLEOTIDE SEQUENCE [LARGE SCALE GENOMIC DNA]</scope>
    <source>
        <strain evidence="2 3">NBRC 14943</strain>
    </source>
</reference>
<dbReference type="OrthoDB" id="1068986at2"/>
<dbReference type="NCBIfam" id="TIGR01200">
    <property type="entry name" value="GLPGLI"/>
    <property type="match status" value="1"/>
</dbReference>
<evidence type="ECO:0000313" key="3">
    <source>
        <dbReference type="Proteomes" id="UP000321245"/>
    </source>
</evidence>
<feature type="signal peptide" evidence="1">
    <location>
        <begin position="1"/>
        <end position="18"/>
    </location>
</feature>
<keyword evidence="1" id="KW-0732">Signal</keyword>
<proteinExistence type="predicted"/>
<gene>
    <name evidence="2" type="ORF">EB1_33930</name>
</gene>
<dbReference type="GeneID" id="84649028"/>
<dbReference type="Pfam" id="PF22252">
    <property type="entry name" value="PNGase_F-II_N"/>
    <property type="match status" value="1"/>
</dbReference>
<name>A0A511NLD6_9FLAO</name>
<protein>
    <submittedName>
        <fullName evidence="2">GLPGLI family protein</fullName>
    </submittedName>
</protein>
<evidence type="ECO:0000256" key="1">
    <source>
        <dbReference type="SAM" id="SignalP"/>
    </source>
</evidence>
<dbReference type="RefSeq" id="WP_019974288.1">
    <property type="nucleotide sequence ID" value="NZ_BJXC01000035.1"/>
</dbReference>